<evidence type="ECO:0000313" key="1">
    <source>
        <dbReference type="EMBL" id="KAI3697293.1"/>
    </source>
</evidence>
<sequence length="388" mass="44694">MAGHLPTELIVEILSRLPSKSLLRCRSVCKSWLSMISSAEFKLVHLNNFNQQNPRNLVRHFKWRENKEVYSVHFDDEALTADCDTLVEFPFHRDRQIIFYFRIIGCCNGVVCLSDDKCESREDKIILWNPSIRRNVTLIPPTFRSSDMEDLLLVFGFGYDKMYDDYKVVRLAYDDCSITRPQASVALHVEVYNVKSAIWRAVGFPHDLHCFSILPNWSQVFFDGSIHWIACDLTPGVSCCSIMTFDINTELFAEIQLPESLVQESAMSLEIAVVRESLSVIYSSRRSHSFPWSGPSTYKIWAMKEYKNPASWTMIYNMHYPTKDVGRVLRLRNNGDMITGSRYGDLMIHTDNVAYCVYASCTGFIIEDSIFIDIYQESLALLDAEPDV</sequence>
<name>A0ACB8ZJ50_ARCLA</name>
<reference evidence="2" key="1">
    <citation type="journal article" date="2022" name="Mol. Ecol. Resour.">
        <title>The genomes of chicory, endive, great burdock and yacon provide insights into Asteraceae palaeo-polyploidization history and plant inulin production.</title>
        <authorList>
            <person name="Fan W."/>
            <person name="Wang S."/>
            <person name="Wang H."/>
            <person name="Wang A."/>
            <person name="Jiang F."/>
            <person name="Liu H."/>
            <person name="Zhao H."/>
            <person name="Xu D."/>
            <person name="Zhang Y."/>
        </authorList>
    </citation>
    <scope>NUCLEOTIDE SEQUENCE [LARGE SCALE GENOMIC DNA]</scope>
    <source>
        <strain evidence="2">cv. Niubang</strain>
    </source>
</reference>
<protein>
    <submittedName>
        <fullName evidence="1">Uncharacterized protein</fullName>
    </submittedName>
</protein>
<keyword evidence="2" id="KW-1185">Reference proteome</keyword>
<evidence type="ECO:0000313" key="2">
    <source>
        <dbReference type="Proteomes" id="UP001055879"/>
    </source>
</evidence>
<reference evidence="1 2" key="2">
    <citation type="journal article" date="2022" name="Mol. Ecol. Resour.">
        <title>The genomes of chicory, endive, great burdock and yacon provide insights into Asteraceae paleo-polyploidization history and plant inulin production.</title>
        <authorList>
            <person name="Fan W."/>
            <person name="Wang S."/>
            <person name="Wang H."/>
            <person name="Wang A."/>
            <person name="Jiang F."/>
            <person name="Liu H."/>
            <person name="Zhao H."/>
            <person name="Xu D."/>
            <person name="Zhang Y."/>
        </authorList>
    </citation>
    <scope>NUCLEOTIDE SEQUENCE [LARGE SCALE GENOMIC DNA]</scope>
    <source>
        <strain evidence="2">cv. Niubang</strain>
    </source>
</reference>
<dbReference type="Proteomes" id="UP001055879">
    <property type="component" value="Linkage Group LG10"/>
</dbReference>
<organism evidence="1 2">
    <name type="scientific">Arctium lappa</name>
    <name type="common">Greater burdock</name>
    <name type="synonym">Lappa major</name>
    <dbReference type="NCBI Taxonomy" id="4217"/>
    <lineage>
        <taxon>Eukaryota</taxon>
        <taxon>Viridiplantae</taxon>
        <taxon>Streptophyta</taxon>
        <taxon>Embryophyta</taxon>
        <taxon>Tracheophyta</taxon>
        <taxon>Spermatophyta</taxon>
        <taxon>Magnoliopsida</taxon>
        <taxon>eudicotyledons</taxon>
        <taxon>Gunneridae</taxon>
        <taxon>Pentapetalae</taxon>
        <taxon>asterids</taxon>
        <taxon>campanulids</taxon>
        <taxon>Asterales</taxon>
        <taxon>Asteraceae</taxon>
        <taxon>Carduoideae</taxon>
        <taxon>Cardueae</taxon>
        <taxon>Arctiinae</taxon>
        <taxon>Arctium</taxon>
    </lineage>
</organism>
<proteinExistence type="predicted"/>
<accession>A0ACB8ZJ50</accession>
<gene>
    <name evidence="1" type="ORF">L6452_30204</name>
</gene>
<comment type="caution">
    <text evidence="1">The sequence shown here is derived from an EMBL/GenBank/DDBJ whole genome shotgun (WGS) entry which is preliminary data.</text>
</comment>
<dbReference type="EMBL" id="CM042056">
    <property type="protein sequence ID" value="KAI3697293.1"/>
    <property type="molecule type" value="Genomic_DNA"/>
</dbReference>